<feature type="domain" description="EF-hand" evidence="22">
    <location>
        <begin position="240"/>
        <end position="275"/>
    </location>
</feature>
<protein>
    <submittedName>
        <fullName evidence="24">Nucleobindin 2</fullName>
    </submittedName>
</protein>
<evidence type="ECO:0000256" key="9">
    <source>
        <dbReference type="ARBA" id="ARBA00022553"/>
    </source>
</evidence>
<reference evidence="24" key="3">
    <citation type="submission" date="2025-09" db="UniProtKB">
        <authorList>
            <consortium name="Ensembl"/>
        </authorList>
    </citation>
    <scope>IDENTIFICATION</scope>
</reference>
<dbReference type="SUPFAM" id="SSF48726">
    <property type="entry name" value="Immunoglobulin"/>
    <property type="match status" value="2"/>
</dbReference>
<comment type="subcellular location">
    <subcellularLocation>
        <location evidence="2">Cytoplasm</location>
    </subcellularLocation>
    <subcellularLocation>
        <location evidence="3">Golgi apparatus</location>
    </subcellularLocation>
    <subcellularLocation>
        <location evidence="1">Membrane</location>
        <topology evidence="1">Peripheral membrane protein</topology>
    </subcellularLocation>
    <subcellularLocation>
        <location evidence="4">Secreted</location>
    </subcellularLocation>
</comment>
<dbReference type="PROSITE" id="PS50222">
    <property type="entry name" value="EF_HAND_2"/>
    <property type="match status" value="1"/>
</dbReference>
<dbReference type="InterPro" id="IPR003006">
    <property type="entry name" value="Ig/MHC_CS"/>
</dbReference>
<dbReference type="GO" id="GO:0005509">
    <property type="term" value="F:calcium ion binding"/>
    <property type="evidence" value="ECO:0007669"/>
    <property type="project" value="InterPro"/>
</dbReference>
<feature type="signal peptide" evidence="21">
    <location>
        <begin position="1"/>
        <end position="24"/>
    </location>
</feature>
<keyword evidence="17 20" id="KW-0472">Membrane</keyword>
<evidence type="ECO:0000256" key="2">
    <source>
        <dbReference type="ARBA" id="ARBA00004496"/>
    </source>
</evidence>
<proteinExistence type="inferred from homology"/>
<feature type="coiled-coil region" evidence="18">
    <location>
        <begin position="316"/>
        <end position="371"/>
    </location>
</feature>
<evidence type="ECO:0000256" key="18">
    <source>
        <dbReference type="SAM" id="Coils"/>
    </source>
</evidence>
<evidence type="ECO:0000256" key="19">
    <source>
        <dbReference type="SAM" id="MobiDB-lite"/>
    </source>
</evidence>
<evidence type="ECO:0000256" key="3">
    <source>
        <dbReference type="ARBA" id="ARBA00004555"/>
    </source>
</evidence>
<feature type="transmembrane region" description="Helical" evidence="20">
    <location>
        <begin position="627"/>
        <end position="648"/>
    </location>
</feature>
<dbReference type="InterPro" id="IPR018247">
    <property type="entry name" value="EF_Hand_1_Ca_BS"/>
</dbReference>
<keyword evidence="12 21" id="KW-0732">Signal</keyword>
<keyword evidence="6" id="KW-0490">MHC I</keyword>
<dbReference type="GO" id="GO:0005794">
    <property type="term" value="C:Golgi apparatus"/>
    <property type="evidence" value="ECO:0007669"/>
    <property type="project" value="UniProtKB-SubCell"/>
</dbReference>
<evidence type="ECO:0000259" key="22">
    <source>
        <dbReference type="PROSITE" id="PS50222"/>
    </source>
</evidence>
<keyword evidence="20" id="KW-0812">Transmembrane</keyword>
<reference evidence="24" key="2">
    <citation type="submission" date="2025-08" db="UniProtKB">
        <authorList>
            <consortium name="Ensembl"/>
        </authorList>
    </citation>
    <scope>IDENTIFICATION</scope>
</reference>
<dbReference type="PANTHER" id="PTHR19237:SF22">
    <property type="entry name" value="NUCLEOBINDIN-2"/>
    <property type="match status" value="1"/>
</dbReference>
<dbReference type="InterPro" id="IPR013783">
    <property type="entry name" value="Ig-like_fold"/>
</dbReference>
<evidence type="ECO:0000256" key="11">
    <source>
        <dbReference type="ARBA" id="ARBA00022723"/>
    </source>
</evidence>
<dbReference type="InterPro" id="IPR011992">
    <property type="entry name" value="EF-hand-dom_pair"/>
</dbReference>
<name>A0A8I4A2T8_CALJA</name>
<gene>
    <name evidence="24" type="primary">NUCB2</name>
</gene>
<keyword evidence="13" id="KW-0677">Repeat</keyword>
<dbReference type="GO" id="GO:0002474">
    <property type="term" value="P:antigen processing and presentation of peptide antigen via MHC class I"/>
    <property type="evidence" value="ECO:0007669"/>
    <property type="project" value="UniProtKB-KW"/>
</dbReference>
<dbReference type="SMART" id="SM00409">
    <property type="entry name" value="IG"/>
    <property type="match status" value="2"/>
</dbReference>
<keyword evidence="15" id="KW-0333">Golgi apparatus</keyword>
<evidence type="ECO:0000256" key="15">
    <source>
        <dbReference type="ARBA" id="ARBA00023034"/>
    </source>
</evidence>
<evidence type="ECO:0000256" key="7">
    <source>
        <dbReference type="ARBA" id="ARBA00022490"/>
    </source>
</evidence>
<keyword evidence="8" id="KW-0964">Secreted</keyword>
<feature type="domain" description="Ig-like" evidence="23">
    <location>
        <begin position="507"/>
        <end position="617"/>
    </location>
</feature>
<feature type="region of interest" description="Disordered" evidence="19">
    <location>
        <begin position="194"/>
        <end position="224"/>
    </location>
</feature>
<evidence type="ECO:0000259" key="23">
    <source>
        <dbReference type="PROSITE" id="PS50835"/>
    </source>
</evidence>
<evidence type="ECO:0000256" key="16">
    <source>
        <dbReference type="ARBA" id="ARBA00023125"/>
    </source>
</evidence>
<dbReference type="InterPro" id="IPR003597">
    <property type="entry name" value="Ig_C1-set"/>
</dbReference>
<dbReference type="SMART" id="SM00406">
    <property type="entry name" value="IGv"/>
    <property type="match status" value="1"/>
</dbReference>
<dbReference type="Ensembl" id="ENSCJAT00000142334.1">
    <property type="protein sequence ID" value="ENSCJAP00000086028.1"/>
    <property type="gene ID" value="ENSCJAG00000009422.5"/>
</dbReference>
<evidence type="ECO:0000256" key="10">
    <source>
        <dbReference type="ARBA" id="ARBA00022658"/>
    </source>
</evidence>
<keyword evidence="6" id="KW-0391">Immunity</keyword>
<dbReference type="GO" id="GO:0005793">
    <property type="term" value="C:endoplasmic reticulum-Golgi intermediate compartment"/>
    <property type="evidence" value="ECO:0007669"/>
    <property type="project" value="UniProtKB-ARBA"/>
</dbReference>
<keyword evidence="16" id="KW-0238">DNA-binding</keyword>
<dbReference type="InterPro" id="IPR002048">
    <property type="entry name" value="EF_hand_dom"/>
</dbReference>
<dbReference type="PROSITE" id="PS00018">
    <property type="entry name" value="EF_HAND_1"/>
    <property type="match status" value="1"/>
</dbReference>
<keyword evidence="14" id="KW-0106">Calcium</keyword>
<dbReference type="CDD" id="cd20981">
    <property type="entry name" value="IgV_B7-H6"/>
    <property type="match status" value="1"/>
</dbReference>
<evidence type="ECO:0000256" key="6">
    <source>
        <dbReference type="ARBA" id="ARBA00022451"/>
    </source>
</evidence>
<dbReference type="InterPro" id="IPR040250">
    <property type="entry name" value="Nucleobindin"/>
</dbReference>
<keyword evidence="7" id="KW-0963">Cytoplasm</keyword>
<keyword evidence="18" id="KW-0175">Coiled coil</keyword>
<dbReference type="FunFam" id="1.10.238.10:FF:000045">
    <property type="entry name" value="Nucleobindin 2"/>
    <property type="match status" value="1"/>
</dbReference>
<evidence type="ECO:0000313" key="24">
    <source>
        <dbReference type="Ensembl" id="ENSCJAP00000086028.1"/>
    </source>
</evidence>
<dbReference type="InterPro" id="IPR013106">
    <property type="entry name" value="Ig_V-set"/>
</dbReference>
<dbReference type="AlphaFoldDB" id="A0A8I4A2T8"/>
<keyword evidence="10" id="KW-0344">Guanine-nucleotide releasing factor</keyword>
<dbReference type="InterPro" id="IPR057576">
    <property type="entry name" value="NUCB1_N"/>
</dbReference>
<evidence type="ECO:0000256" key="17">
    <source>
        <dbReference type="ARBA" id="ARBA00023136"/>
    </source>
</evidence>
<evidence type="ECO:0000256" key="12">
    <source>
        <dbReference type="ARBA" id="ARBA00022729"/>
    </source>
</evidence>
<sequence>MRWRTLLRQYCFLLITCLLTALEAVPIDIDKTKVQNIPVESAKIEPPDTGLYYDEYLKQVIDVLETDKHFREKLQKADIEEIKSGRLSKELDLVSHHVRTKLDELKRQEVGRLRMLIKAKLDSLQDIGMDHQALLKQFDHLNHLNPDKFESTDLDMLIKAATNDLEHYDKTRHEEFKKYEMMKEHERREYLKTLNEEKRKEEESKFEEMKKKHENHPKVNHPGSKDQLKEVWEETDGLDPNDFDPKTFFKLHDVNSDGFLDEQELEALFTKELEKVYDPKNEEDDMVEMEEERLRMREHVMNETLDQQQFFTEEELKEYENIIALQENELKKKADELQKQKEELQRQHDQLEAQKLEYHQVIQQMEQKKLQQGIPPSGPAGELKFEPRELKVEMMAGGTQIIPLNDNVTIFCNFFDSEPHNITSVGITWFRKSPTFDKEFKVFEFFGDHLKAFRPGATVSPWRLKSGDASLQLPGVQLEEAGEYRCEVVSTPKKAHGRVWLGVVASPACRLFLDQVVVKENEGKYIMCESSGFYPEAINITWEKWTQEVPHHVEIFEDVIPGPTIKNVDGTFSVTSKLKLKSSQEDPETVYQCVVQHMSLYTPWRSNFTLTSQQRFSESEKTATFAIYWWILPLIGVGLILLIVLIYCKKVRGSKTNSALCLGVGSRS</sequence>
<evidence type="ECO:0000256" key="21">
    <source>
        <dbReference type="SAM" id="SignalP"/>
    </source>
</evidence>
<dbReference type="GO" id="GO:0042612">
    <property type="term" value="C:MHC class I protein complex"/>
    <property type="evidence" value="ECO:0007669"/>
    <property type="project" value="UniProtKB-KW"/>
</dbReference>
<dbReference type="PANTHER" id="PTHR19237">
    <property type="entry name" value="NUCLEOBINDIN"/>
    <property type="match status" value="1"/>
</dbReference>
<dbReference type="Gene3D" id="1.10.238.10">
    <property type="entry name" value="EF-hand"/>
    <property type="match status" value="1"/>
</dbReference>
<dbReference type="Proteomes" id="UP000008225">
    <property type="component" value="Chromosome 11"/>
</dbReference>
<feature type="chain" id="PRO_5035306809" evidence="21">
    <location>
        <begin position="25"/>
        <end position="668"/>
    </location>
</feature>
<feature type="compositionally biased region" description="Basic and acidic residues" evidence="19">
    <location>
        <begin position="194"/>
        <end position="211"/>
    </location>
</feature>
<dbReference type="GO" id="GO:0005085">
    <property type="term" value="F:guanyl-nucleotide exchange factor activity"/>
    <property type="evidence" value="ECO:0007669"/>
    <property type="project" value="UniProtKB-KW"/>
</dbReference>
<accession>A0A8I4A2T8</accession>
<dbReference type="PROSITE" id="PS50835">
    <property type="entry name" value="IG_LIKE"/>
    <property type="match status" value="2"/>
</dbReference>
<evidence type="ECO:0000256" key="4">
    <source>
        <dbReference type="ARBA" id="ARBA00004613"/>
    </source>
</evidence>
<dbReference type="Gene3D" id="2.60.40.10">
    <property type="entry name" value="Immunoglobulins"/>
    <property type="match status" value="2"/>
</dbReference>
<evidence type="ECO:0000256" key="14">
    <source>
        <dbReference type="ARBA" id="ARBA00022837"/>
    </source>
</evidence>
<evidence type="ECO:0000313" key="25">
    <source>
        <dbReference type="Proteomes" id="UP000008225"/>
    </source>
</evidence>
<dbReference type="InterPro" id="IPR036179">
    <property type="entry name" value="Ig-like_dom_sf"/>
</dbReference>
<dbReference type="Pfam" id="PF07686">
    <property type="entry name" value="V-set"/>
    <property type="match status" value="1"/>
</dbReference>
<dbReference type="GeneTree" id="ENSGT00390000001927"/>
<evidence type="ECO:0000256" key="1">
    <source>
        <dbReference type="ARBA" id="ARBA00004170"/>
    </source>
</evidence>
<keyword evidence="11" id="KW-0479">Metal-binding</keyword>
<keyword evidence="25" id="KW-1185">Reference proteome</keyword>
<dbReference type="InterPro" id="IPR007110">
    <property type="entry name" value="Ig-like_dom"/>
</dbReference>
<keyword evidence="9" id="KW-0597">Phosphoprotein</keyword>
<dbReference type="Pfam" id="PF07654">
    <property type="entry name" value="C1-set"/>
    <property type="match status" value="1"/>
</dbReference>
<evidence type="ECO:0000256" key="20">
    <source>
        <dbReference type="SAM" id="Phobius"/>
    </source>
</evidence>
<dbReference type="SUPFAM" id="SSF47473">
    <property type="entry name" value="EF-hand"/>
    <property type="match status" value="1"/>
</dbReference>
<comment type="similarity">
    <text evidence="5">Belongs to the nucleobindin family.</text>
</comment>
<dbReference type="PROSITE" id="PS00290">
    <property type="entry name" value="IG_MHC"/>
    <property type="match status" value="1"/>
</dbReference>
<dbReference type="Pfam" id="PF25434">
    <property type="entry name" value="NUCB1_N"/>
    <property type="match status" value="1"/>
</dbReference>
<dbReference type="InterPro" id="IPR003599">
    <property type="entry name" value="Ig_sub"/>
</dbReference>
<evidence type="ECO:0000256" key="13">
    <source>
        <dbReference type="ARBA" id="ARBA00022737"/>
    </source>
</evidence>
<organism evidence="24 25">
    <name type="scientific">Callithrix jacchus</name>
    <name type="common">White-tufted-ear marmoset</name>
    <name type="synonym">Simia Jacchus</name>
    <dbReference type="NCBI Taxonomy" id="9483"/>
    <lineage>
        <taxon>Eukaryota</taxon>
        <taxon>Metazoa</taxon>
        <taxon>Chordata</taxon>
        <taxon>Craniata</taxon>
        <taxon>Vertebrata</taxon>
        <taxon>Euteleostomi</taxon>
        <taxon>Mammalia</taxon>
        <taxon>Eutheria</taxon>
        <taxon>Euarchontoglires</taxon>
        <taxon>Primates</taxon>
        <taxon>Haplorrhini</taxon>
        <taxon>Platyrrhini</taxon>
        <taxon>Cebidae</taxon>
        <taxon>Callitrichinae</taxon>
        <taxon>Callithrix</taxon>
        <taxon>Callithrix</taxon>
    </lineage>
</organism>
<evidence type="ECO:0000256" key="5">
    <source>
        <dbReference type="ARBA" id="ARBA00008063"/>
    </source>
</evidence>
<feature type="domain" description="Ig-like" evidence="23">
    <location>
        <begin position="387"/>
        <end position="496"/>
    </location>
</feature>
<dbReference type="GO" id="GO:0070062">
    <property type="term" value="C:extracellular exosome"/>
    <property type="evidence" value="ECO:0007669"/>
    <property type="project" value="TreeGrafter"/>
</dbReference>
<dbReference type="CDD" id="cd00098">
    <property type="entry name" value="IgC1"/>
    <property type="match status" value="1"/>
</dbReference>
<dbReference type="SMART" id="SM00407">
    <property type="entry name" value="IGc1"/>
    <property type="match status" value="1"/>
</dbReference>
<evidence type="ECO:0000256" key="8">
    <source>
        <dbReference type="ARBA" id="ARBA00022525"/>
    </source>
</evidence>
<keyword evidence="20" id="KW-1133">Transmembrane helix</keyword>
<reference evidence="24 25" key="1">
    <citation type="submission" date="2009-03" db="EMBL/GenBank/DDBJ databases">
        <authorList>
            <person name="Warren W."/>
            <person name="Ye L."/>
            <person name="Minx P."/>
            <person name="Worley K."/>
            <person name="Gibbs R."/>
            <person name="Wilson R.K."/>
        </authorList>
    </citation>
    <scope>NUCLEOTIDE SEQUENCE [LARGE SCALE GENOMIC DNA]</scope>
</reference>
<dbReference type="GO" id="GO:0003677">
    <property type="term" value="F:DNA binding"/>
    <property type="evidence" value="ECO:0007669"/>
    <property type="project" value="UniProtKB-KW"/>
</dbReference>